<dbReference type="AlphaFoldDB" id="A0A3T0D6D9"/>
<dbReference type="GO" id="GO:0046872">
    <property type="term" value="F:metal ion binding"/>
    <property type="evidence" value="ECO:0007669"/>
    <property type="project" value="UniProtKB-KW"/>
</dbReference>
<protein>
    <submittedName>
        <fullName evidence="5">Anaerobic sulfite reductase subunit AsrA</fullName>
    </submittedName>
</protein>
<dbReference type="InterPro" id="IPR014259">
    <property type="entry name" value="Sulphite_reductase_A"/>
</dbReference>
<dbReference type="PROSITE" id="PS51379">
    <property type="entry name" value="4FE4S_FER_2"/>
    <property type="match status" value="2"/>
</dbReference>
<evidence type="ECO:0000313" key="6">
    <source>
        <dbReference type="Proteomes" id="UP000282930"/>
    </source>
</evidence>
<keyword evidence="3" id="KW-0411">Iron-sulfur</keyword>
<dbReference type="InterPro" id="IPR017896">
    <property type="entry name" value="4Fe4S_Fe-S-bd"/>
</dbReference>
<dbReference type="NCBIfam" id="TIGR02910">
    <property type="entry name" value="sulfite_red_A"/>
    <property type="match status" value="1"/>
</dbReference>
<dbReference type="InterPro" id="IPR017900">
    <property type="entry name" value="4Fe4S_Fe_S_CS"/>
</dbReference>
<evidence type="ECO:0000256" key="2">
    <source>
        <dbReference type="ARBA" id="ARBA00023004"/>
    </source>
</evidence>
<evidence type="ECO:0000313" key="5">
    <source>
        <dbReference type="EMBL" id="AZT90614.1"/>
    </source>
</evidence>
<feature type="domain" description="4Fe-4S ferredoxin-type" evidence="4">
    <location>
        <begin position="217"/>
        <end position="247"/>
    </location>
</feature>
<feature type="domain" description="4Fe-4S ferredoxin-type" evidence="4">
    <location>
        <begin position="298"/>
        <end position="327"/>
    </location>
</feature>
<dbReference type="Proteomes" id="UP000282930">
    <property type="component" value="Chromosome"/>
</dbReference>
<dbReference type="PANTHER" id="PTHR40447">
    <property type="entry name" value="ANAEROBIC SULFITE REDUCTASE SUBUNIT A"/>
    <property type="match status" value="1"/>
</dbReference>
<gene>
    <name evidence="5" type="primary">asrA</name>
    <name evidence="5" type="ORF">ELD05_08130</name>
</gene>
<evidence type="ECO:0000256" key="3">
    <source>
        <dbReference type="ARBA" id="ARBA00023014"/>
    </source>
</evidence>
<reference evidence="5 6" key="1">
    <citation type="submission" date="2018-12" db="EMBL/GenBank/DDBJ databases">
        <title>Genome sequence from the cellulolytic species, Caldicellulosiruptor changbaiensis.</title>
        <authorList>
            <person name="Blumer-Schuette S.E."/>
            <person name="Mendoza C."/>
        </authorList>
    </citation>
    <scope>NUCLEOTIDE SEQUENCE [LARGE SCALE GENOMIC DNA]</scope>
    <source>
        <strain evidence="5 6">CBS-Z</strain>
    </source>
</reference>
<sequence length="357" mass="41909">MSYCVSTKRMNEILKALQKDYKIYAPVRFEKRGRYSDTDLIRYAEINSIEDVVYDEKSHFSPKEVIYPITQALFYFTEDEYRESKVDDKKILIFARSCDINGFRRLDTIFLKNGGTEDIYYKRLREKVKFILMECKESWDSCFCVSMGSNKTDNYSLAVRFDGDNILVEVKDHEFINLFANEREVEFTPEFVTSNLTKVNIPEIDSQELLEKIYNLDMWESYNSRCISCGACSAVCITCSCFNTLDIIYSENGRVGERRRVQTSCMHEDFTTMAGGWSFRKTAGERMRFRTLHKIYDYKLRFKEEHMCVGCGRCEERCPKLISFSSTINRLYDEVEKLKKGEVSRTREQASSTEEGK</sequence>
<name>A0A3T0D6D9_9FIRM</name>
<dbReference type="KEGG" id="ccha:ELD05_08130"/>
<accession>A0A3T0D6D9</accession>
<dbReference type="PROSITE" id="PS00198">
    <property type="entry name" value="4FE4S_FER_1"/>
    <property type="match status" value="1"/>
</dbReference>
<organism evidence="5 6">
    <name type="scientific">Caldicellulosiruptor changbaiensis</name>
    <dbReference type="NCBI Taxonomy" id="1222016"/>
    <lineage>
        <taxon>Bacteria</taxon>
        <taxon>Bacillati</taxon>
        <taxon>Bacillota</taxon>
        <taxon>Bacillota incertae sedis</taxon>
        <taxon>Caldicellulosiruptorales</taxon>
        <taxon>Caldicellulosiruptoraceae</taxon>
        <taxon>Caldicellulosiruptor</taxon>
    </lineage>
</organism>
<keyword evidence="1" id="KW-0479">Metal-binding</keyword>
<dbReference type="Pfam" id="PF17179">
    <property type="entry name" value="Fer4_22"/>
    <property type="match status" value="1"/>
</dbReference>
<keyword evidence="6" id="KW-1185">Reference proteome</keyword>
<dbReference type="PANTHER" id="PTHR40447:SF1">
    <property type="entry name" value="ANAEROBIC SULFITE REDUCTASE SUBUNIT A"/>
    <property type="match status" value="1"/>
</dbReference>
<proteinExistence type="predicted"/>
<dbReference type="RefSeq" id="WP_127352031.1">
    <property type="nucleotide sequence ID" value="NZ_CP034791.1"/>
</dbReference>
<keyword evidence="2" id="KW-0408">Iron</keyword>
<dbReference type="GO" id="GO:0051536">
    <property type="term" value="F:iron-sulfur cluster binding"/>
    <property type="evidence" value="ECO:0007669"/>
    <property type="project" value="UniProtKB-KW"/>
</dbReference>
<evidence type="ECO:0000259" key="4">
    <source>
        <dbReference type="PROSITE" id="PS51379"/>
    </source>
</evidence>
<evidence type="ECO:0000256" key="1">
    <source>
        <dbReference type="ARBA" id="ARBA00022723"/>
    </source>
</evidence>
<dbReference type="SUPFAM" id="SSF46548">
    <property type="entry name" value="alpha-helical ferredoxin"/>
    <property type="match status" value="1"/>
</dbReference>
<dbReference type="EMBL" id="CP034791">
    <property type="protein sequence ID" value="AZT90614.1"/>
    <property type="molecule type" value="Genomic_DNA"/>
</dbReference>